<organism evidence="3 4">
    <name type="scientific">Folsomia candida</name>
    <name type="common">Springtail</name>
    <dbReference type="NCBI Taxonomy" id="158441"/>
    <lineage>
        <taxon>Eukaryota</taxon>
        <taxon>Metazoa</taxon>
        <taxon>Ecdysozoa</taxon>
        <taxon>Arthropoda</taxon>
        <taxon>Hexapoda</taxon>
        <taxon>Collembola</taxon>
        <taxon>Entomobryomorpha</taxon>
        <taxon>Isotomoidea</taxon>
        <taxon>Isotomidae</taxon>
        <taxon>Proisotominae</taxon>
        <taxon>Folsomia</taxon>
    </lineage>
</organism>
<dbReference type="OrthoDB" id="5984406at2759"/>
<gene>
    <name evidence="3" type="ORF">Fcan01_02838</name>
</gene>
<protein>
    <submittedName>
        <fullName evidence="3">ARL14 effector protein-like</fullName>
    </submittedName>
</protein>
<feature type="domain" description="ARF7 effector protein C-terminal" evidence="2">
    <location>
        <begin position="119"/>
        <end position="185"/>
    </location>
</feature>
<dbReference type="Pfam" id="PF14949">
    <property type="entry name" value="ARF7EP_C"/>
    <property type="match status" value="1"/>
</dbReference>
<evidence type="ECO:0000313" key="4">
    <source>
        <dbReference type="Proteomes" id="UP000198287"/>
    </source>
</evidence>
<feature type="region of interest" description="Disordered" evidence="1">
    <location>
        <begin position="112"/>
        <end position="131"/>
    </location>
</feature>
<dbReference type="AlphaFoldDB" id="A0A226F4V0"/>
<feature type="region of interest" description="Disordered" evidence="1">
    <location>
        <begin position="55"/>
        <end position="78"/>
    </location>
</feature>
<sequence>MDDADAPEELSSRESILSCILYLTTKVSCPPLLSSSIPDVEMHEIVPEEIILLDDSSNSCDKPSSGPNSDGESKSNVCKNDPEAEFIQSMGRGPSSSKIKAGTAEYLQFMQDFDPQKSSRNQQKKKKRYHHNDGRLVQYADDFDDCDCLRPNCVGCHMPCPSCNDTRCGSECRVSRKWIYETVEIEGSNVEFRNPHSSSFT</sequence>
<dbReference type="Proteomes" id="UP000198287">
    <property type="component" value="Unassembled WGS sequence"/>
</dbReference>
<comment type="caution">
    <text evidence="3">The sequence shown here is derived from an EMBL/GenBank/DDBJ whole genome shotgun (WGS) entry which is preliminary data.</text>
</comment>
<dbReference type="EMBL" id="LNIX01000001">
    <property type="protein sequence ID" value="OXA63936.1"/>
    <property type="molecule type" value="Genomic_DNA"/>
</dbReference>
<dbReference type="InterPro" id="IPR029264">
    <property type="entry name" value="ARF7EP_C"/>
</dbReference>
<dbReference type="PANTHER" id="PTHR46536:SF3">
    <property type="entry name" value="ARF7 EFFECTOR PROTEIN C-TERMINAL DOMAIN-CONTAINING PROTEIN"/>
    <property type="match status" value="1"/>
</dbReference>
<dbReference type="STRING" id="158441.A0A226F4V0"/>
<reference evidence="3 4" key="1">
    <citation type="submission" date="2015-12" db="EMBL/GenBank/DDBJ databases">
        <title>The genome of Folsomia candida.</title>
        <authorList>
            <person name="Faddeeva A."/>
            <person name="Derks M.F."/>
            <person name="Anvar Y."/>
            <person name="Smit S."/>
            <person name="Van Straalen N."/>
            <person name="Roelofs D."/>
        </authorList>
    </citation>
    <scope>NUCLEOTIDE SEQUENCE [LARGE SCALE GENOMIC DNA]</scope>
    <source>
        <strain evidence="3 4">VU population</strain>
        <tissue evidence="3">Whole body</tissue>
    </source>
</reference>
<keyword evidence="4" id="KW-1185">Reference proteome</keyword>
<proteinExistence type="predicted"/>
<accession>A0A226F4V0</accession>
<evidence type="ECO:0000313" key="3">
    <source>
        <dbReference type="EMBL" id="OXA63936.1"/>
    </source>
</evidence>
<evidence type="ECO:0000259" key="2">
    <source>
        <dbReference type="Pfam" id="PF14949"/>
    </source>
</evidence>
<evidence type="ECO:0000256" key="1">
    <source>
        <dbReference type="SAM" id="MobiDB-lite"/>
    </source>
</evidence>
<name>A0A226F4V0_FOLCA</name>
<dbReference type="PANTHER" id="PTHR46536">
    <property type="entry name" value="ARL14 EFFECTOR PROTEIN"/>
    <property type="match status" value="1"/>
</dbReference>